<dbReference type="Gene3D" id="2.120.10.30">
    <property type="entry name" value="TolB, C-terminal domain"/>
    <property type="match status" value="1"/>
</dbReference>
<evidence type="ECO:0000313" key="5">
    <source>
        <dbReference type="EMBL" id="CAB5059677.1"/>
    </source>
</evidence>
<dbReference type="PANTHER" id="PTHR47572">
    <property type="entry name" value="LIPOPROTEIN-RELATED"/>
    <property type="match status" value="1"/>
</dbReference>
<proteinExistence type="predicted"/>
<feature type="domain" description="SMP-30/Gluconolactonase/LRE-like region" evidence="1">
    <location>
        <begin position="8"/>
        <end position="71"/>
    </location>
</feature>
<dbReference type="EMBL" id="CAFBLR010000020">
    <property type="protein sequence ID" value="CAB4863776.1"/>
    <property type="molecule type" value="Genomic_DNA"/>
</dbReference>
<dbReference type="InterPro" id="IPR005511">
    <property type="entry name" value="SMP-30"/>
</dbReference>
<dbReference type="InterPro" id="IPR051262">
    <property type="entry name" value="SMP-30/CGR1_Lactonase"/>
</dbReference>
<name>A0A6J7D0E6_9ZZZZ</name>
<dbReference type="SUPFAM" id="SSF63829">
    <property type="entry name" value="Calcium-dependent phosphotriesterase"/>
    <property type="match status" value="1"/>
</dbReference>
<dbReference type="EMBL" id="CAEZXX010000009">
    <property type="protein sequence ID" value="CAB4695381.1"/>
    <property type="molecule type" value="Genomic_DNA"/>
</dbReference>
<evidence type="ECO:0000259" key="1">
    <source>
        <dbReference type="Pfam" id="PF08450"/>
    </source>
</evidence>
<reference evidence="4" key="1">
    <citation type="submission" date="2020-05" db="EMBL/GenBank/DDBJ databases">
        <authorList>
            <person name="Chiriac C."/>
            <person name="Salcher M."/>
            <person name="Ghai R."/>
            <person name="Kavagutti S V."/>
        </authorList>
    </citation>
    <scope>NUCLEOTIDE SEQUENCE</scope>
</reference>
<dbReference type="PRINTS" id="PR01790">
    <property type="entry name" value="SMP30FAMILY"/>
</dbReference>
<evidence type="ECO:0000313" key="4">
    <source>
        <dbReference type="EMBL" id="CAB4863776.1"/>
    </source>
</evidence>
<gene>
    <name evidence="2" type="ORF">UFOPK2602_00262</name>
    <name evidence="3" type="ORF">UFOPK2806_02111</name>
    <name evidence="4" type="ORF">UFOPK3417_00371</name>
    <name evidence="5" type="ORF">UFOPK4306_00892</name>
</gene>
<sequence length="97" mass="10559">MYNFECYQLLDSMAIDSDGNICVATLVTGAVSVVSPAGRLLEQVKVPRCELFVTNSCFGGPNLQTAYTASSGYGLPYEMNWSRPGHLFNANTRGGKW</sequence>
<dbReference type="InterPro" id="IPR013658">
    <property type="entry name" value="SGL"/>
</dbReference>
<dbReference type="EMBL" id="CAFBQP010000027">
    <property type="protein sequence ID" value="CAB5059677.1"/>
    <property type="molecule type" value="Genomic_DNA"/>
</dbReference>
<dbReference type="Pfam" id="PF08450">
    <property type="entry name" value="SGL"/>
    <property type="match status" value="1"/>
</dbReference>
<protein>
    <submittedName>
        <fullName evidence="4">Unannotated protein</fullName>
    </submittedName>
</protein>
<evidence type="ECO:0000313" key="2">
    <source>
        <dbReference type="EMBL" id="CAB4695381.1"/>
    </source>
</evidence>
<evidence type="ECO:0000313" key="3">
    <source>
        <dbReference type="EMBL" id="CAB4766164.1"/>
    </source>
</evidence>
<dbReference type="EMBL" id="CAEZYY010000038">
    <property type="protein sequence ID" value="CAB4766164.1"/>
    <property type="molecule type" value="Genomic_DNA"/>
</dbReference>
<dbReference type="InterPro" id="IPR011042">
    <property type="entry name" value="6-blade_b-propeller_TolB-like"/>
</dbReference>
<accession>A0A6J7D0E6</accession>
<organism evidence="4">
    <name type="scientific">freshwater metagenome</name>
    <dbReference type="NCBI Taxonomy" id="449393"/>
    <lineage>
        <taxon>unclassified sequences</taxon>
        <taxon>metagenomes</taxon>
        <taxon>ecological metagenomes</taxon>
    </lineage>
</organism>
<dbReference type="PANTHER" id="PTHR47572:SF5">
    <property type="entry name" value="BLR2277 PROTEIN"/>
    <property type="match status" value="1"/>
</dbReference>
<dbReference type="AlphaFoldDB" id="A0A6J7D0E6"/>